<evidence type="ECO:0000256" key="1">
    <source>
        <dbReference type="ARBA" id="ARBA00009670"/>
    </source>
</evidence>
<dbReference type="EMBL" id="PRCW01000022">
    <property type="protein sequence ID" value="PYD48870.1"/>
    <property type="molecule type" value="Genomic_DNA"/>
</dbReference>
<dbReference type="InterPro" id="IPR034646">
    <property type="entry name" value="ADCK3_dom"/>
</dbReference>
<accession>A0A318QA61</accession>
<dbReference type="GO" id="GO:0005524">
    <property type="term" value="F:ATP binding"/>
    <property type="evidence" value="ECO:0007669"/>
    <property type="project" value="UniProtKB-KW"/>
</dbReference>
<evidence type="ECO:0000259" key="2">
    <source>
        <dbReference type="Pfam" id="PF03109"/>
    </source>
</evidence>
<keyword evidence="6" id="KW-1185">Reference proteome</keyword>
<reference evidence="3 6" key="2">
    <citation type="submission" date="2018-02" db="EMBL/GenBank/DDBJ databases">
        <authorList>
            <person name="Skraban J."/>
            <person name="Trcek J."/>
        </authorList>
    </citation>
    <scope>NUCLEOTIDE SEQUENCE [LARGE SCALE GENOMIC DNA]</scope>
    <source>
        <strain evidence="3 6">AV446</strain>
    </source>
</reference>
<dbReference type="Proteomes" id="UP000248116">
    <property type="component" value="Unassembled WGS sequence"/>
</dbReference>
<dbReference type="InterPro" id="IPR050154">
    <property type="entry name" value="UbiB_kinase"/>
</dbReference>
<feature type="domain" description="ABC1 atypical kinase-like" evidence="2">
    <location>
        <begin position="93"/>
        <end position="330"/>
    </location>
</feature>
<dbReference type="RefSeq" id="WP_110526947.1">
    <property type="nucleotide sequence ID" value="NZ_JAHRDT010000005.1"/>
</dbReference>
<dbReference type="InterPro" id="IPR004147">
    <property type="entry name" value="ABC1_dom"/>
</dbReference>
<comment type="similarity">
    <text evidence="1">Belongs to the protein kinase superfamily. ADCK protein kinase family.</text>
</comment>
<protein>
    <submittedName>
        <fullName evidence="4">ABC transporter ATP-binding protein</fullName>
    </submittedName>
</protein>
<evidence type="ECO:0000313" key="5">
    <source>
        <dbReference type="Proteomes" id="UP000247609"/>
    </source>
</evidence>
<dbReference type="Proteomes" id="UP000247609">
    <property type="component" value="Unassembled WGS sequence"/>
</dbReference>
<organism evidence="4 5">
    <name type="scientific">Novacetimonas pomaceti</name>
    <dbReference type="NCBI Taxonomy" id="2021998"/>
    <lineage>
        <taxon>Bacteria</taxon>
        <taxon>Pseudomonadati</taxon>
        <taxon>Pseudomonadota</taxon>
        <taxon>Alphaproteobacteria</taxon>
        <taxon>Acetobacterales</taxon>
        <taxon>Acetobacteraceae</taxon>
        <taxon>Novacetimonas</taxon>
    </lineage>
</organism>
<keyword evidence="4" id="KW-0067">ATP-binding</keyword>
<dbReference type="PANTHER" id="PTHR10566">
    <property type="entry name" value="CHAPERONE-ACTIVITY OF BC1 COMPLEX CABC1 -RELATED"/>
    <property type="match status" value="1"/>
</dbReference>
<evidence type="ECO:0000313" key="4">
    <source>
        <dbReference type="EMBL" id="PYD76566.1"/>
    </source>
</evidence>
<comment type="caution">
    <text evidence="4">The sequence shown here is derived from an EMBL/GenBank/DDBJ whole genome shotgun (WGS) entry which is preliminary data.</text>
</comment>
<dbReference type="AlphaFoldDB" id="A0A318QA61"/>
<dbReference type="PANTHER" id="PTHR10566:SF113">
    <property type="entry name" value="PROTEIN ACTIVITY OF BC1 COMPLEX KINASE 7, CHLOROPLASTIC"/>
    <property type="match status" value="1"/>
</dbReference>
<sequence>MNWSVPDVAEERDLDNSGLFGEFRRMVRTSGTMGGIAARIAGHKMGFRSDRTMHAGDLKTALGGLKGPLMKGAQLLSTIPGALPEEYAVELAQLQANAPAMGWNFVRRRMASELGPNWERNFRSFGREAAAAASLGQVHRAVLPDGRVVACKLQYPDMKATVESDLRQFRMAVGLFYRIDSTIQQDDVLEELEARLYEELDYTREAANMRLYRIMLAGSPDVTVPAPIEPLCTKRLLTMEWVTGRGIQKVLDTDPDQEQRNMMARSLFHAWYIPLYRYGVIHGDPHMGNFTVRDDYGINLLDFGAIRVFPPSFVQGIIDLYRALETNDEDLAYHAYQGWGFTGMSRETMRVLNEWARFIYEPLMQDRVRAIQEDNDPQYGRAVAERVYAGLKRTGGVRPPRPFVLVDRSAIGLGSVFLRLKARLNWYRLFQEMIEDFDRARLAERQAQALREARVPPPLGNG</sequence>
<proteinExistence type="inferred from homology"/>
<gene>
    <name evidence="3" type="ORF">C3920_02545</name>
    <name evidence="4" type="ORF">CFR71_03335</name>
</gene>
<evidence type="ECO:0000313" key="6">
    <source>
        <dbReference type="Proteomes" id="UP000248116"/>
    </source>
</evidence>
<dbReference type="InterPro" id="IPR011009">
    <property type="entry name" value="Kinase-like_dom_sf"/>
</dbReference>
<dbReference type="EMBL" id="NOXG01000002">
    <property type="protein sequence ID" value="PYD76566.1"/>
    <property type="molecule type" value="Genomic_DNA"/>
</dbReference>
<name>A0A318QA61_9PROT</name>
<dbReference type="CDD" id="cd13970">
    <property type="entry name" value="ABC1_ADCK3"/>
    <property type="match status" value="1"/>
</dbReference>
<dbReference type="Pfam" id="PF03109">
    <property type="entry name" value="ABC1"/>
    <property type="match status" value="1"/>
</dbReference>
<dbReference type="SUPFAM" id="SSF56112">
    <property type="entry name" value="Protein kinase-like (PK-like)"/>
    <property type="match status" value="1"/>
</dbReference>
<keyword evidence="4" id="KW-0547">Nucleotide-binding</keyword>
<evidence type="ECO:0000313" key="3">
    <source>
        <dbReference type="EMBL" id="PYD48870.1"/>
    </source>
</evidence>
<reference evidence="4 5" key="1">
    <citation type="submission" date="2017-07" db="EMBL/GenBank/DDBJ databases">
        <title>A draft genome sequence of Komagataeibacter sp. T5K1.</title>
        <authorList>
            <person name="Skraban J."/>
            <person name="Cleenwerck I."/>
            <person name="Vandamme P."/>
            <person name="Trcek J."/>
        </authorList>
    </citation>
    <scope>NUCLEOTIDE SEQUENCE [LARGE SCALE GENOMIC DNA]</scope>
    <source>
        <strain evidence="4 5">T5K1</strain>
    </source>
</reference>